<dbReference type="GeneID" id="20818037"/>
<dbReference type="AlphaFoldDB" id="W4FLW1"/>
<protein>
    <recommendedName>
        <fullName evidence="2">DDE Tnp4 domain-containing protein</fullName>
    </recommendedName>
</protein>
<sequence>MDRNKEVSSDRVVVENFFGRVCSLWKVSYATFVWGEKLYDDIQRFTFALTNFHATLMPLRLEDNDHYRVVMARYKSMAAENTSKRAANQRRYLQRQAFTATFMKRLARAKKHLIGIEKIVRPMLDLVQDQLLDQDEFSHKPPF</sequence>
<gene>
    <name evidence="1" type="ORF">H257_16041</name>
</gene>
<accession>W4FLW1</accession>
<dbReference type="VEuPathDB" id="FungiDB:H257_16041"/>
<proteinExistence type="predicted"/>
<dbReference type="OrthoDB" id="164601at2759"/>
<dbReference type="RefSeq" id="XP_009842662.1">
    <property type="nucleotide sequence ID" value="XM_009844360.1"/>
</dbReference>
<reference evidence="1" key="1">
    <citation type="submission" date="2013-12" db="EMBL/GenBank/DDBJ databases">
        <title>The Genome Sequence of Aphanomyces astaci APO3.</title>
        <authorList>
            <consortium name="The Broad Institute Genomics Platform"/>
            <person name="Russ C."/>
            <person name="Tyler B."/>
            <person name="van West P."/>
            <person name="Dieguez-Uribeondo J."/>
            <person name="Young S.K."/>
            <person name="Zeng Q."/>
            <person name="Gargeya S."/>
            <person name="Fitzgerald M."/>
            <person name="Abouelleil A."/>
            <person name="Alvarado L."/>
            <person name="Chapman S.B."/>
            <person name="Gainer-Dewar J."/>
            <person name="Goldberg J."/>
            <person name="Griggs A."/>
            <person name="Gujja S."/>
            <person name="Hansen M."/>
            <person name="Howarth C."/>
            <person name="Imamovic A."/>
            <person name="Ireland A."/>
            <person name="Larimer J."/>
            <person name="McCowan C."/>
            <person name="Murphy C."/>
            <person name="Pearson M."/>
            <person name="Poon T.W."/>
            <person name="Priest M."/>
            <person name="Roberts A."/>
            <person name="Saif S."/>
            <person name="Shea T."/>
            <person name="Sykes S."/>
            <person name="Wortman J."/>
            <person name="Nusbaum C."/>
            <person name="Birren B."/>
        </authorList>
    </citation>
    <scope>NUCLEOTIDE SEQUENCE [LARGE SCALE GENOMIC DNA]</scope>
    <source>
        <strain evidence="1">APO3</strain>
    </source>
</reference>
<evidence type="ECO:0000313" key="1">
    <source>
        <dbReference type="EMBL" id="ETV67804.1"/>
    </source>
</evidence>
<dbReference type="EMBL" id="KI913192">
    <property type="protein sequence ID" value="ETV67804.1"/>
    <property type="molecule type" value="Genomic_DNA"/>
</dbReference>
<name>W4FLW1_APHAT</name>
<evidence type="ECO:0008006" key="2">
    <source>
        <dbReference type="Google" id="ProtNLM"/>
    </source>
</evidence>
<organism evidence="1">
    <name type="scientific">Aphanomyces astaci</name>
    <name type="common">Crayfish plague agent</name>
    <dbReference type="NCBI Taxonomy" id="112090"/>
    <lineage>
        <taxon>Eukaryota</taxon>
        <taxon>Sar</taxon>
        <taxon>Stramenopiles</taxon>
        <taxon>Oomycota</taxon>
        <taxon>Saprolegniomycetes</taxon>
        <taxon>Saprolegniales</taxon>
        <taxon>Verrucalvaceae</taxon>
        <taxon>Aphanomyces</taxon>
    </lineage>
</organism>